<dbReference type="GO" id="GO:0004170">
    <property type="term" value="F:dUTP diphosphatase activity"/>
    <property type="evidence" value="ECO:0007669"/>
    <property type="project" value="UniProtKB-EC"/>
</dbReference>
<dbReference type="SUPFAM" id="SSF51283">
    <property type="entry name" value="dUTPase-like"/>
    <property type="match status" value="1"/>
</dbReference>
<evidence type="ECO:0000256" key="5">
    <source>
        <dbReference type="ARBA" id="ARBA00047686"/>
    </source>
</evidence>
<evidence type="ECO:0000256" key="4">
    <source>
        <dbReference type="ARBA" id="ARBA00023080"/>
    </source>
</evidence>
<dbReference type="NCBIfam" id="NF001862">
    <property type="entry name" value="PRK00601.1"/>
    <property type="match status" value="1"/>
</dbReference>
<dbReference type="GO" id="GO:0046081">
    <property type="term" value="P:dUTP catabolic process"/>
    <property type="evidence" value="ECO:0007669"/>
    <property type="project" value="InterPro"/>
</dbReference>
<reference evidence="8 9" key="1">
    <citation type="journal article" date="2020" name="Arch. Microbiol.">
        <title>Bradyrhizobium uaiense sp. nov., a new highly efficient cowpea symbiont.</title>
        <authorList>
            <person name="Cabral Michel D."/>
            <person name="Azarias Guimaraes A."/>
            <person name="Martins da Costa E."/>
            <person name="Soares de Carvalho T."/>
            <person name="Balsanelli E."/>
            <person name="Willems A."/>
            <person name="Maltempi de Souza E."/>
            <person name="de Souza Moreira F.M."/>
        </authorList>
    </citation>
    <scope>NUCLEOTIDE SEQUENCE [LARGE SCALE GENOMIC DNA]</scope>
    <source>
        <strain evidence="8 9">UFLA 03-164</strain>
    </source>
</reference>
<dbReference type="EMBL" id="VKHP01000011">
    <property type="protein sequence ID" value="NEU95233.1"/>
    <property type="molecule type" value="Genomic_DNA"/>
</dbReference>
<accession>A0A6P1BAC1</accession>
<evidence type="ECO:0000259" key="7">
    <source>
        <dbReference type="Pfam" id="PF00692"/>
    </source>
</evidence>
<dbReference type="EC" id="3.6.1.23" evidence="2"/>
<evidence type="ECO:0000313" key="8">
    <source>
        <dbReference type="EMBL" id="NEU95233.1"/>
    </source>
</evidence>
<dbReference type="PANTHER" id="PTHR11241">
    <property type="entry name" value="DEOXYURIDINE 5'-TRIPHOSPHATE NUCLEOTIDOHYDROLASE"/>
    <property type="match status" value="1"/>
</dbReference>
<feature type="domain" description="dUTPase-like" evidence="7">
    <location>
        <begin position="14"/>
        <end position="152"/>
    </location>
</feature>
<evidence type="ECO:0000256" key="3">
    <source>
        <dbReference type="ARBA" id="ARBA00022801"/>
    </source>
</evidence>
<dbReference type="Proteomes" id="UP000468531">
    <property type="component" value="Unassembled WGS sequence"/>
</dbReference>
<keyword evidence="4" id="KW-0546">Nucleotide metabolism</keyword>
<proteinExistence type="inferred from homology"/>
<feature type="compositionally biased region" description="Gly residues" evidence="6">
    <location>
        <begin position="147"/>
        <end position="157"/>
    </location>
</feature>
<protein>
    <recommendedName>
        <fullName evidence="2">dUTP diphosphatase</fullName>
        <ecNumber evidence="2">3.6.1.23</ecNumber>
    </recommendedName>
</protein>
<dbReference type="Pfam" id="PF00692">
    <property type="entry name" value="dUTPase"/>
    <property type="match status" value="1"/>
</dbReference>
<organism evidence="8 9">
    <name type="scientific">Bradyrhizobium uaiense</name>
    <dbReference type="NCBI Taxonomy" id="2594946"/>
    <lineage>
        <taxon>Bacteria</taxon>
        <taxon>Pseudomonadati</taxon>
        <taxon>Pseudomonadota</taxon>
        <taxon>Alphaproteobacteria</taxon>
        <taxon>Hyphomicrobiales</taxon>
        <taxon>Nitrobacteraceae</taxon>
        <taxon>Bradyrhizobium</taxon>
    </lineage>
</organism>
<dbReference type="PANTHER" id="PTHR11241:SF0">
    <property type="entry name" value="DEOXYURIDINE 5'-TRIPHOSPHATE NUCLEOTIDOHYDROLASE"/>
    <property type="match status" value="1"/>
</dbReference>
<dbReference type="InterPro" id="IPR033704">
    <property type="entry name" value="dUTPase_trimeric"/>
</dbReference>
<evidence type="ECO:0000256" key="1">
    <source>
        <dbReference type="ARBA" id="ARBA00006581"/>
    </source>
</evidence>
<keyword evidence="9" id="KW-1185">Reference proteome</keyword>
<comment type="caution">
    <text evidence="8">The sequence shown here is derived from an EMBL/GenBank/DDBJ whole genome shotgun (WGS) entry which is preliminary data.</text>
</comment>
<dbReference type="AlphaFoldDB" id="A0A6P1BAC1"/>
<dbReference type="InterPro" id="IPR036157">
    <property type="entry name" value="dUTPase-like_sf"/>
</dbReference>
<keyword evidence="3 8" id="KW-0378">Hydrolase</keyword>
<dbReference type="NCBIfam" id="TIGR00576">
    <property type="entry name" value="dut"/>
    <property type="match status" value="1"/>
</dbReference>
<evidence type="ECO:0000313" key="9">
    <source>
        <dbReference type="Proteomes" id="UP000468531"/>
    </source>
</evidence>
<name>A0A6P1BAC1_9BRAD</name>
<dbReference type="GO" id="GO:0006226">
    <property type="term" value="P:dUMP biosynthetic process"/>
    <property type="evidence" value="ECO:0007669"/>
    <property type="project" value="InterPro"/>
</dbReference>
<comment type="similarity">
    <text evidence="1">Belongs to the dUTPase family.</text>
</comment>
<gene>
    <name evidence="8" type="ORF">FNJ47_05155</name>
</gene>
<dbReference type="CDD" id="cd07557">
    <property type="entry name" value="trimeric_dUTPase"/>
    <property type="match status" value="1"/>
</dbReference>
<evidence type="ECO:0000256" key="2">
    <source>
        <dbReference type="ARBA" id="ARBA00012379"/>
    </source>
</evidence>
<dbReference type="InterPro" id="IPR029054">
    <property type="entry name" value="dUTPase-like"/>
</dbReference>
<comment type="catalytic activity">
    <reaction evidence="5">
        <text>dUTP + H2O = dUMP + diphosphate + H(+)</text>
        <dbReference type="Rhea" id="RHEA:10248"/>
        <dbReference type="ChEBI" id="CHEBI:15377"/>
        <dbReference type="ChEBI" id="CHEBI:15378"/>
        <dbReference type="ChEBI" id="CHEBI:33019"/>
        <dbReference type="ChEBI" id="CHEBI:61555"/>
        <dbReference type="ChEBI" id="CHEBI:246422"/>
        <dbReference type="EC" id="3.6.1.23"/>
    </reaction>
</comment>
<feature type="region of interest" description="Disordered" evidence="6">
    <location>
        <begin position="137"/>
        <end position="157"/>
    </location>
</feature>
<dbReference type="Gene3D" id="2.70.40.10">
    <property type="match status" value="1"/>
</dbReference>
<evidence type="ECO:0000256" key="6">
    <source>
        <dbReference type="SAM" id="MobiDB-lite"/>
    </source>
</evidence>
<dbReference type="RefSeq" id="WP_163151253.1">
    <property type="nucleotide sequence ID" value="NZ_VKHP01000011.1"/>
</dbReference>
<sequence>MKLQVKVIDPRLENWGFPRYGSSAAAGVDLFACIPDVLELKPGASPQLISSGIALNIPDERVFAVIVPRSGLAHSEGLVLGNSIGVIDPDYKGACMISAWNRNPPDRPSIFVRPGDRIAQMIFLPFLRPEYEMINEFSPDQGRGDRGFGSSGVGSNE</sequence>
<dbReference type="InterPro" id="IPR008181">
    <property type="entry name" value="dUTPase"/>
</dbReference>
<dbReference type="GO" id="GO:0000287">
    <property type="term" value="F:magnesium ion binding"/>
    <property type="evidence" value="ECO:0007669"/>
    <property type="project" value="InterPro"/>
</dbReference>